<dbReference type="InterPro" id="IPR036859">
    <property type="entry name" value="CAP-Gly_dom_sf"/>
</dbReference>
<feature type="compositionally biased region" description="Polar residues" evidence="2">
    <location>
        <begin position="282"/>
        <end position="301"/>
    </location>
</feature>
<evidence type="ECO:0000313" key="4">
    <source>
        <dbReference type="EMBL" id="ORX37067.1"/>
    </source>
</evidence>
<dbReference type="PROSITE" id="PS50245">
    <property type="entry name" value="CAP_GLY_2"/>
    <property type="match status" value="1"/>
</dbReference>
<keyword evidence="1" id="KW-0175">Coiled coil</keyword>
<feature type="compositionally biased region" description="Low complexity" evidence="2">
    <location>
        <begin position="139"/>
        <end position="150"/>
    </location>
</feature>
<feature type="compositionally biased region" description="Polar residues" evidence="2">
    <location>
        <begin position="794"/>
        <end position="812"/>
    </location>
</feature>
<dbReference type="InParanoid" id="A0A1Y1UHQ8"/>
<dbReference type="Pfam" id="PF01302">
    <property type="entry name" value="CAP_GLY"/>
    <property type="match status" value="1"/>
</dbReference>
<gene>
    <name evidence="4" type="ORF">BD324DRAFT_624655</name>
</gene>
<dbReference type="Proteomes" id="UP000193218">
    <property type="component" value="Unassembled WGS sequence"/>
</dbReference>
<feature type="compositionally biased region" description="Low complexity" evidence="2">
    <location>
        <begin position="389"/>
        <end position="405"/>
    </location>
</feature>
<feature type="compositionally biased region" description="Polar residues" evidence="2">
    <location>
        <begin position="351"/>
        <end position="368"/>
    </location>
</feature>
<dbReference type="GeneID" id="33557532"/>
<evidence type="ECO:0000256" key="1">
    <source>
        <dbReference type="SAM" id="Coils"/>
    </source>
</evidence>
<dbReference type="AlphaFoldDB" id="A0A1Y1UHQ8"/>
<evidence type="ECO:0000256" key="2">
    <source>
        <dbReference type="SAM" id="MobiDB-lite"/>
    </source>
</evidence>
<name>A0A1Y1UHQ8_9TREE</name>
<dbReference type="InterPro" id="IPR000938">
    <property type="entry name" value="CAP-Gly_domain"/>
</dbReference>
<feature type="compositionally biased region" description="Basic and acidic residues" evidence="2">
    <location>
        <begin position="928"/>
        <end position="939"/>
    </location>
</feature>
<dbReference type="EMBL" id="NBSH01000006">
    <property type="protein sequence ID" value="ORX37067.1"/>
    <property type="molecule type" value="Genomic_DNA"/>
</dbReference>
<feature type="region of interest" description="Disordered" evidence="2">
    <location>
        <begin position="1"/>
        <end position="64"/>
    </location>
</feature>
<accession>A0A1Y1UHQ8</accession>
<organism evidence="4 5">
    <name type="scientific">Kockovaella imperatae</name>
    <dbReference type="NCBI Taxonomy" id="4999"/>
    <lineage>
        <taxon>Eukaryota</taxon>
        <taxon>Fungi</taxon>
        <taxon>Dikarya</taxon>
        <taxon>Basidiomycota</taxon>
        <taxon>Agaricomycotina</taxon>
        <taxon>Tremellomycetes</taxon>
        <taxon>Tremellales</taxon>
        <taxon>Cuniculitremaceae</taxon>
        <taxon>Kockovaella</taxon>
    </lineage>
</organism>
<dbReference type="Gene3D" id="2.30.30.190">
    <property type="entry name" value="CAP Gly-rich-like domain"/>
    <property type="match status" value="1"/>
</dbReference>
<feature type="region of interest" description="Disordered" evidence="2">
    <location>
        <begin position="102"/>
        <end position="169"/>
    </location>
</feature>
<feature type="region of interest" description="Disordered" evidence="2">
    <location>
        <begin position="281"/>
        <end position="317"/>
    </location>
</feature>
<feature type="region of interest" description="Disordered" evidence="2">
    <location>
        <begin position="794"/>
        <end position="816"/>
    </location>
</feature>
<evidence type="ECO:0000313" key="5">
    <source>
        <dbReference type="Proteomes" id="UP000193218"/>
    </source>
</evidence>
<sequence>MSRLPTISTPSRASTSTTSLPTPTSRRPRSSLGVSQHRPSSREMDDPAAELALQEALKHRPPSSLRNVVHSTNALEANDPDTPTGLGASTLKTPASMLRAKTPLGLGHGQHPTTPSASRAVSRARPSIGSATPLTNRRTSMASSTTTSTTPYGARRPESRLAGGSGAEHWSPAIGERVRMQAMGMEGTLRYLGETEFKAGVWAGVELEGGFAGKGKNDGSVNGVTYFACPPLCGVFILAVKLSPPTSGVSRPASAASSHLSFASSASYISGRATPSIDRAMRSSTAATTPSRVNRAVSSARPSLAPDDDSRPVKTLLGTSSSSNAAIAESKITAGSRASKYIGMTAKQLETARSGTLSASVRSTTATPRPSRVSIGGPGTGRPRASLGASLATPRPRAPRASHAADVMPPPPSPGNVDRAVYGQQAKLEEELRQLRERNANLEDQLFSLNSAASQHSPDDTEALREQADMLRRELDASHGEVDEATKLAEELKLAQEGLQSIVDEKDKQLGELRRDMQVAAERAQGELDAGMEAKTAEIRRLQDRADLAEQDGAEMRALVEELTQAGQATISLYENKQYDLEDKIRSLEEKSRLLEERLVKAREESEAAASTQSTSKREAISAAEIDNETLNAQLKHFQNRVSILEEELEEAQSRAEADAESWKARINKAKLAEKAHVDKEREAREEIKRLERGANGAKTRIQEIENALKENRGLLEIARAEIESMRGEVAEVASLRTALQNAADKDKMLSDAQDEIQALKTKLDQAAGAESQVAELQVKIGALESQIAKLNTNAQTNSPAMQRGRLSSGSSDDAEKRMRGFQHIISDLSAENAELKDKYQNLVEEVDLLKEENKLLEETRELSGGVGSEAESSKETDAAQATIKRQEQTIQELNREMAELESLIESKIYREDELENRLQDLERQLDKQRAMSAPHRDGSPVPSGHSRTASTATAASGRSGISAVSSAMSGSHSNEQCELCEGPHDLDACPVFAGNMMPDTGKKVNGAQRTGGKWCADCESTAHDTVQCPMAEDVF</sequence>
<feature type="region of interest" description="Disordered" evidence="2">
    <location>
        <begin position="860"/>
        <end position="884"/>
    </location>
</feature>
<evidence type="ECO:0000259" key="3">
    <source>
        <dbReference type="PROSITE" id="PS50245"/>
    </source>
</evidence>
<dbReference type="RefSeq" id="XP_021871105.1">
    <property type="nucleotide sequence ID" value="XM_022015723.1"/>
</dbReference>
<dbReference type="PANTHER" id="PTHR18916">
    <property type="entry name" value="DYNACTIN 1-RELATED MICROTUBULE-BINDING"/>
    <property type="match status" value="1"/>
</dbReference>
<feature type="compositionally biased region" description="Low complexity" evidence="2">
    <location>
        <begin position="1"/>
        <end position="25"/>
    </location>
</feature>
<feature type="coiled-coil region" evidence="1">
    <location>
        <begin position="503"/>
        <end position="794"/>
    </location>
</feature>
<reference evidence="4 5" key="1">
    <citation type="submission" date="2017-03" db="EMBL/GenBank/DDBJ databases">
        <title>Widespread Adenine N6-methylation of Active Genes in Fungi.</title>
        <authorList>
            <consortium name="DOE Joint Genome Institute"/>
            <person name="Mondo S.J."/>
            <person name="Dannebaum R.O."/>
            <person name="Kuo R.C."/>
            <person name="Louie K.B."/>
            <person name="Bewick A.J."/>
            <person name="Labutti K."/>
            <person name="Haridas S."/>
            <person name="Kuo A."/>
            <person name="Salamov A."/>
            <person name="Ahrendt S.R."/>
            <person name="Lau R."/>
            <person name="Bowen B.P."/>
            <person name="Lipzen A."/>
            <person name="Sullivan W."/>
            <person name="Andreopoulos W.B."/>
            <person name="Clum A."/>
            <person name="Lindquist E."/>
            <person name="Daum C."/>
            <person name="Northen T.R."/>
            <person name="Ramamoorthy G."/>
            <person name="Schmitz R.J."/>
            <person name="Gryganskyi A."/>
            <person name="Culley D."/>
            <person name="Magnuson J."/>
            <person name="James T.Y."/>
            <person name="O'Malley M.A."/>
            <person name="Stajich J.E."/>
            <person name="Spatafora J.W."/>
            <person name="Visel A."/>
            <person name="Grigoriev I.V."/>
        </authorList>
    </citation>
    <scope>NUCLEOTIDE SEQUENCE [LARGE SCALE GENOMIC DNA]</scope>
    <source>
        <strain evidence="4 5">NRRL Y-17943</strain>
    </source>
</reference>
<feature type="domain" description="CAP-Gly" evidence="3">
    <location>
        <begin position="193"/>
        <end position="238"/>
    </location>
</feature>
<dbReference type="OrthoDB" id="2130750at2759"/>
<feature type="compositionally biased region" description="Polar residues" evidence="2">
    <location>
        <begin position="129"/>
        <end position="138"/>
    </location>
</feature>
<protein>
    <recommendedName>
        <fullName evidence="3">CAP-Gly domain-containing protein</fullName>
    </recommendedName>
</protein>
<comment type="caution">
    <text evidence="4">The sequence shown here is derived from an EMBL/GenBank/DDBJ whole genome shotgun (WGS) entry which is preliminary data.</text>
</comment>
<proteinExistence type="predicted"/>
<dbReference type="PROSITE" id="PS00845">
    <property type="entry name" value="CAP_GLY_1"/>
    <property type="match status" value="1"/>
</dbReference>
<dbReference type="STRING" id="4999.A0A1Y1UHQ8"/>
<feature type="coiled-coil region" evidence="1">
    <location>
        <begin position="425"/>
        <end position="452"/>
    </location>
</feature>
<dbReference type="SMART" id="SM01052">
    <property type="entry name" value="CAP_GLY"/>
    <property type="match status" value="1"/>
</dbReference>
<feature type="compositionally biased region" description="Low complexity" evidence="2">
    <location>
        <begin position="116"/>
        <end position="125"/>
    </location>
</feature>
<feature type="region of interest" description="Disordered" evidence="2">
    <location>
        <begin position="350"/>
        <end position="414"/>
    </location>
</feature>
<feature type="region of interest" description="Disordered" evidence="2">
    <location>
        <begin position="928"/>
        <end position="969"/>
    </location>
</feature>
<dbReference type="SUPFAM" id="SSF74924">
    <property type="entry name" value="Cap-Gly domain"/>
    <property type="match status" value="1"/>
</dbReference>
<dbReference type="PANTHER" id="PTHR18916:SF83">
    <property type="entry name" value="TIP ELONGATION PROTEIN 1"/>
    <property type="match status" value="1"/>
</dbReference>
<keyword evidence="5" id="KW-1185">Reference proteome</keyword>
<feature type="compositionally biased region" description="Low complexity" evidence="2">
    <location>
        <begin position="944"/>
        <end position="969"/>
    </location>
</feature>